<dbReference type="AlphaFoldDB" id="A0A381Q3W0"/>
<dbReference type="InterPro" id="IPR036661">
    <property type="entry name" value="Luciferase-like_sf"/>
</dbReference>
<dbReference type="GO" id="GO:0004497">
    <property type="term" value="F:monooxygenase activity"/>
    <property type="evidence" value="ECO:0007669"/>
    <property type="project" value="UniProtKB-KW"/>
</dbReference>
<feature type="domain" description="Luciferase-like" evidence="5">
    <location>
        <begin position="19"/>
        <end position="220"/>
    </location>
</feature>
<keyword evidence="3" id="KW-0560">Oxidoreductase</keyword>
<dbReference type="PANTHER" id="PTHR30011">
    <property type="entry name" value="ALKANESULFONATE MONOOXYGENASE-RELATED"/>
    <property type="match status" value="1"/>
</dbReference>
<dbReference type="SUPFAM" id="SSF51679">
    <property type="entry name" value="Bacterial luciferase-like"/>
    <property type="match status" value="1"/>
</dbReference>
<dbReference type="GO" id="GO:0016705">
    <property type="term" value="F:oxidoreductase activity, acting on paired donors, with incorporation or reduction of molecular oxygen"/>
    <property type="evidence" value="ECO:0007669"/>
    <property type="project" value="InterPro"/>
</dbReference>
<proteinExistence type="predicted"/>
<sequence length="266" mass="29784">MHIGLMIRNMGDQSTREIMAGAALAAEEREFESIWVVDHIAIPPEDSEGSGGRYVDILSSLAWLAGLTSTINLGSGVLIAPYREILPTAKQIASIQELSGNRLLLGIGLGWMDAEFKALGVDRKKRGKKTDELLTFLNTAFNQDEVELNEQKFLFKPRPPKPPIYIAGSKDYSIKRAVKHGDGWIPIVGAPEEFKESLEIYRELCDSENKPSDQISVVSRLDLEDKNLSKEKLLKFEDMGIERIVCGLPYEDLDDYLNKIDFIKSL</sequence>
<reference evidence="6" key="1">
    <citation type="submission" date="2018-05" db="EMBL/GenBank/DDBJ databases">
        <authorList>
            <person name="Lanie J.A."/>
            <person name="Ng W.-L."/>
            <person name="Kazmierczak K.M."/>
            <person name="Andrzejewski T.M."/>
            <person name="Davidsen T.M."/>
            <person name="Wayne K.J."/>
            <person name="Tettelin H."/>
            <person name="Glass J.I."/>
            <person name="Rusch D."/>
            <person name="Podicherti R."/>
            <person name="Tsui H.-C.T."/>
            <person name="Winkler M.E."/>
        </authorList>
    </citation>
    <scope>NUCLEOTIDE SEQUENCE</scope>
</reference>
<keyword evidence="1" id="KW-0285">Flavoprotein</keyword>
<accession>A0A381Q3W0</accession>
<dbReference type="Pfam" id="PF00296">
    <property type="entry name" value="Bac_luciferase"/>
    <property type="match status" value="1"/>
</dbReference>
<dbReference type="NCBIfam" id="TIGR03619">
    <property type="entry name" value="F420_Rv2161c"/>
    <property type="match status" value="1"/>
</dbReference>
<name>A0A381Q3W0_9ZZZZ</name>
<keyword evidence="2" id="KW-0288">FMN</keyword>
<evidence type="ECO:0000256" key="2">
    <source>
        <dbReference type="ARBA" id="ARBA00022643"/>
    </source>
</evidence>
<protein>
    <recommendedName>
        <fullName evidence="5">Luciferase-like domain-containing protein</fullName>
    </recommendedName>
</protein>
<dbReference type="PANTHER" id="PTHR30011:SF16">
    <property type="entry name" value="C2H2 FINGER DOMAIN TRANSCRIPTION FACTOR (EUROFUNG)-RELATED"/>
    <property type="match status" value="1"/>
</dbReference>
<dbReference type="InterPro" id="IPR051260">
    <property type="entry name" value="Diverse_substr_monoxygenases"/>
</dbReference>
<evidence type="ECO:0000256" key="4">
    <source>
        <dbReference type="ARBA" id="ARBA00023033"/>
    </source>
</evidence>
<dbReference type="InterPro" id="IPR011251">
    <property type="entry name" value="Luciferase-like_dom"/>
</dbReference>
<dbReference type="InterPro" id="IPR019921">
    <property type="entry name" value="Lucif-like_OxRdtase_Rv2161c"/>
</dbReference>
<evidence type="ECO:0000256" key="1">
    <source>
        <dbReference type="ARBA" id="ARBA00022630"/>
    </source>
</evidence>
<evidence type="ECO:0000313" key="6">
    <source>
        <dbReference type="EMBL" id="SUZ74035.1"/>
    </source>
</evidence>
<keyword evidence="4" id="KW-0503">Monooxygenase</keyword>
<dbReference type="Gene3D" id="3.20.20.30">
    <property type="entry name" value="Luciferase-like domain"/>
    <property type="match status" value="1"/>
</dbReference>
<evidence type="ECO:0000259" key="5">
    <source>
        <dbReference type="Pfam" id="PF00296"/>
    </source>
</evidence>
<gene>
    <name evidence="6" type="ORF">METZ01_LOCUS26889</name>
</gene>
<organism evidence="6">
    <name type="scientific">marine metagenome</name>
    <dbReference type="NCBI Taxonomy" id="408172"/>
    <lineage>
        <taxon>unclassified sequences</taxon>
        <taxon>metagenomes</taxon>
        <taxon>ecological metagenomes</taxon>
    </lineage>
</organism>
<evidence type="ECO:0000256" key="3">
    <source>
        <dbReference type="ARBA" id="ARBA00023002"/>
    </source>
</evidence>
<dbReference type="EMBL" id="UINC01001198">
    <property type="protein sequence ID" value="SUZ74035.1"/>
    <property type="molecule type" value="Genomic_DNA"/>
</dbReference>